<proteinExistence type="predicted"/>
<dbReference type="STRING" id="857293.CAAU_0839"/>
<dbReference type="EMBL" id="CAKP01000038">
    <property type="protein sequence ID" value="CCJ32923.1"/>
    <property type="molecule type" value="Genomic_DNA"/>
</dbReference>
<keyword evidence="2" id="KW-1185">Reference proteome</keyword>
<sequence length="38" mass="4272">MSIFKGLKILLTKNSKLTKSSNPVIISIERVLSLPMRD</sequence>
<dbReference type="AlphaFoldDB" id="I7KT99"/>
<name>I7KT99_9CLOT</name>
<dbReference type="Proteomes" id="UP000007652">
    <property type="component" value="Unassembled WGS sequence"/>
</dbReference>
<accession>I7KT99</accession>
<comment type="caution">
    <text evidence="1">The sequence shown here is derived from an EMBL/GenBank/DDBJ whole genome shotgun (WGS) entry which is preliminary data.</text>
</comment>
<organism evidence="1 2">
    <name type="scientific">Caloramator australicus RC3</name>
    <dbReference type="NCBI Taxonomy" id="857293"/>
    <lineage>
        <taxon>Bacteria</taxon>
        <taxon>Bacillati</taxon>
        <taxon>Bacillota</taxon>
        <taxon>Clostridia</taxon>
        <taxon>Eubacteriales</taxon>
        <taxon>Clostridiaceae</taxon>
        <taxon>Caloramator</taxon>
    </lineage>
</organism>
<gene>
    <name evidence="1" type="ORF">CAAU_0839</name>
</gene>
<evidence type="ECO:0000313" key="2">
    <source>
        <dbReference type="Proteomes" id="UP000007652"/>
    </source>
</evidence>
<evidence type="ECO:0000313" key="1">
    <source>
        <dbReference type="EMBL" id="CCJ32923.1"/>
    </source>
</evidence>
<protein>
    <submittedName>
        <fullName evidence="1">Uncharacterized protein</fullName>
    </submittedName>
</protein>
<reference evidence="1 2" key="1">
    <citation type="journal article" date="2011" name="J. Bacteriol.">
        <title>Draft genome sequence of Caloramator australicus strain RC3T, a thermoanaerobe from the Great Artesian Basin of Australia.</title>
        <authorList>
            <person name="Ogg C.D."/>
            <person name="Patel B.K.C."/>
        </authorList>
    </citation>
    <scope>NUCLEOTIDE SEQUENCE [LARGE SCALE GENOMIC DNA]</scope>
    <source>
        <strain evidence="1 2">RC3</strain>
    </source>
</reference>